<evidence type="ECO:0000256" key="6">
    <source>
        <dbReference type="SAM" id="MobiDB-lite"/>
    </source>
</evidence>
<protein>
    <recommendedName>
        <fullName evidence="8">Exostosin GT47 domain-containing protein</fullName>
    </recommendedName>
</protein>
<evidence type="ECO:0000313" key="9">
    <source>
        <dbReference type="EMBL" id="KAF8400866.1"/>
    </source>
</evidence>
<dbReference type="Pfam" id="PF03016">
    <property type="entry name" value="Exostosin_GT47"/>
    <property type="match status" value="1"/>
</dbReference>
<keyword evidence="3" id="KW-0328">Glycosyltransferase</keyword>
<evidence type="ECO:0000256" key="2">
    <source>
        <dbReference type="ARBA" id="ARBA00010271"/>
    </source>
</evidence>
<evidence type="ECO:0000313" key="10">
    <source>
        <dbReference type="Proteomes" id="UP000655225"/>
    </source>
</evidence>
<name>A0A834ZBR3_TETSI</name>
<comment type="subcellular location">
    <subcellularLocation>
        <location evidence="1">Golgi apparatus membrane</location>
        <topology evidence="1">Single-pass type II membrane protein</topology>
    </subcellularLocation>
</comment>
<proteinExistence type="inferred from homology"/>
<dbReference type="OrthoDB" id="1924787at2759"/>
<reference evidence="9 10" key="1">
    <citation type="submission" date="2020-04" db="EMBL/GenBank/DDBJ databases">
        <title>Plant Genome Project.</title>
        <authorList>
            <person name="Zhang R.-G."/>
        </authorList>
    </citation>
    <scope>NUCLEOTIDE SEQUENCE [LARGE SCALE GENOMIC DNA]</scope>
    <source>
        <strain evidence="9">YNK0</strain>
        <tissue evidence="9">Leaf</tissue>
    </source>
</reference>
<dbReference type="PANTHER" id="PTHR11062:SF210">
    <property type="entry name" value="EXOSTOSIN FAMILY PROTEIN"/>
    <property type="match status" value="1"/>
</dbReference>
<organism evidence="9 10">
    <name type="scientific">Tetracentron sinense</name>
    <name type="common">Spur-leaf</name>
    <dbReference type="NCBI Taxonomy" id="13715"/>
    <lineage>
        <taxon>Eukaryota</taxon>
        <taxon>Viridiplantae</taxon>
        <taxon>Streptophyta</taxon>
        <taxon>Embryophyta</taxon>
        <taxon>Tracheophyta</taxon>
        <taxon>Spermatophyta</taxon>
        <taxon>Magnoliopsida</taxon>
        <taxon>Trochodendrales</taxon>
        <taxon>Trochodendraceae</taxon>
        <taxon>Tetracentron</taxon>
    </lineage>
</organism>
<dbReference type="AlphaFoldDB" id="A0A834ZBR3"/>
<keyword evidence="7" id="KW-0812">Transmembrane</keyword>
<comment type="similarity">
    <text evidence="2">Belongs to the glycosyltransferase 47 family.</text>
</comment>
<gene>
    <name evidence="9" type="ORF">HHK36_014169</name>
</gene>
<keyword evidence="3" id="KW-0808">Transferase</keyword>
<evidence type="ECO:0000256" key="1">
    <source>
        <dbReference type="ARBA" id="ARBA00004323"/>
    </source>
</evidence>
<evidence type="ECO:0000256" key="7">
    <source>
        <dbReference type="SAM" id="Phobius"/>
    </source>
</evidence>
<feature type="compositionally biased region" description="Basic and acidic residues" evidence="6">
    <location>
        <begin position="182"/>
        <end position="194"/>
    </location>
</feature>
<keyword evidence="10" id="KW-1185">Reference proteome</keyword>
<comment type="caution">
    <text evidence="9">The sequence shown here is derived from an EMBL/GenBank/DDBJ whole genome shotgun (WGS) entry which is preliminary data.</text>
</comment>
<feature type="region of interest" description="Disordered" evidence="6">
    <location>
        <begin position="140"/>
        <end position="197"/>
    </location>
</feature>
<feature type="compositionally biased region" description="Basic and acidic residues" evidence="6">
    <location>
        <begin position="143"/>
        <end position="174"/>
    </location>
</feature>
<dbReference type="PANTHER" id="PTHR11062">
    <property type="entry name" value="EXOSTOSIN HEPARAN SULFATE GLYCOSYLTRANSFERASE -RELATED"/>
    <property type="match status" value="1"/>
</dbReference>
<dbReference type="Proteomes" id="UP000655225">
    <property type="component" value="Unassembled WGS sequence"/>
</dbReference>
<feature type="transmembrane region" description="Helical" evidence="7">
    <location>
        <begin position="18"/>
        <end position="40"/>
    </location>
</feature>
<dbReference type="OMA" id="WDAFSII"/>
<evidence type="ECO:0000256" key="4">
    <source>
        <dbReference type="ARBA" id="ARBA00022968"/>
    </source>
</evidence>
<sequence>MEYALQFQKLCQVETRRLLFVMGIVAIIVLVSQSLTLQLANVHLSLFLDHDVPILGRNNFLTGYSSPKSPMVGNFPLFNASDMTDTSVFLGVVKNTDPFNMGEIIEHDIETKGNDRDPENGFALNKDRGPGNAFELDGNAFELGKDRNPDDESSSERVVDLDTNSKLENVKNTEHGSPLENTKPEDGSFEHINKPDNAFSTDTVREARTTMTLEKVGIAVGKQLTETLAKGENPGLLQSRHATSGNISAMNSNPTRKKMRSQMPPLSIMSISEMNLLLLRSRASSRSMRPRWSSVRDQEILSAKSRILNAPIVKNDQELYASLFRNVSMFKRSYELMERMLKVYVYKEGKRPIFHQPVLKGIYASEGWFMKLMEGNKRFVVKDPKKAHLFYMPFSSRMLEYTVYVPNSHNRTNLAKYLKNYADMIAAKYPFWNRTGGADHFLVACHDWAPYETRHHMERCIKALCNADVTMGYKIGRDVSLPETYVRSAKNPLRDVGGKPPSERPILAFFAGSMHGYLRPILLQYWENKDPDMKIFGPMPRGVASKMNYIQHMKTSKYCICAKGYEVNSPRVVEAIFYECVPVIISDNFVPPFFDVLDWYSFSVFVPEKDISNLKNILLSIPEEKYLAMQLRVKKVQRHFLWHSKPMKYDMFHMILHAIWYNRVLQIKPR</sequence>
<evidence type="ECO:0000259" key="8">
    <source>
        <dbReference type="Pfam" id="PF03016"/>
    </source>
</evidence>
<keyword evidence="7" id="KW-1133">Transmembrane helix</keyword>
<dbReference type="GO" id="GO:0000139">
    <property type="term" value="C:Golgi membrane"/>
    <property type="evidence" value="ECO:0007669"/>
    <property type="project" value="UniProtKB-SubCell"/>
</dbReference>
<accession>A0A834ZBR3</accession>
<keyword evidence="4" id="KW-0735">Signal-anchor</keyword>
<dbReference type="GO" id="GO:0016757">
    <property type="term" value="F:glycosyltransferase activity"/>
    <property type="evidence" value="ECO:0007669"/>
    <property type="project" value="UniProtKB-KW"/>
</dbReference>
<dbReference type="InterPro" id="IPR040911">
    <property type="entry name" value="Exostosin_GT47"/>
</dbReference>
<evidence type="ECO:0000256" key="5">
    <source>
        <dbReference type="ARBA" id="ARBA00023034"/>
    </source>
</evidence>
<dbReference type="EMBL" id="JABCRI010000009">
    <property type="protein sequence ID" value="KAF8400866.1"/>
    <property type="molecule type" value="Genomic_DNA"/>
</dbReference>
<keyword evidence="7" id="KW-0472">Membrane</keyword>
<evidence type="ECO:0000256" key="3">
    <source>
        <dbReference type="ARBA" id="ARBA00022676"/>
    </source>
</evidence>
<keyword evidence="5" id="KW-0333">Golgi apparatus</keyword>
<feature type="domain" description="Exostosin GT47" evidence="8">
    <location>
        <begin position="338"/>
        <end position="619"/>
    </location>
</feature>
<dbReference type="InterPro" id="IPR004263">
    <property type="entry name" value="Exostosin"/>
</dbReference>